<organism evidence="1">
    <name type="scientific">Salmonella phage vB_SEnST11_KE23</name>
    <dbReference type="NCBI Taxonomy" id="3161174"/>
    <lineage>
        <taxon>Viruses</taxon>
        <taxon>Duplodnaviria</taxon>
        <taxon>Heunggongvirae</taxon>
        <taxon>Uroviricota</taxon>
        <taxon>Caudoviricetes</taxon>
        <taxon>Vequintavirinae</taxon>
        <taxon>Seunavirus</taxon>
    </lineage>
</organism>
<protein>
    <submittedName>
        <fullName evidence="1">Uncharacterized protein</fullName>
    </submittedName>
</protein>
<sequence length="46" mass="5137">MLLEISISESMKEEASILECQSRRSFAPISTNLGTQLGRFQVGLKH</sequence>
<accession>A0AAU8GF16</accession>
<gene>
    <name evidence="1" type="ORF">YRYPWZST_CDS0101</name>
</gene>
<evidence type="ECO:0000313" key="1">
    <source>
        <dbReference type="EMBL" id="XCH40502.1"/>
    </source>
</evidence>
<reference evidence="1" key="1">
    <citation type="submission" date="2024-05" db="EMBL/GenBank/DDBJ databases">
        <authorList>
            <person name="Mugo M.M."/>
            <person name="Musyoki A.M."/>
            <person name="Makumi A.M."/>
            <person name="Mutai I."/>
            <person name="Drechsel O."/>
            <person name="Kering K.K."/>
            <person name="Muturi P."/>
            <person name="Mbae C.K."/>
            <person name="Kariuki S.M."/>
        </authorList>
    </citation>
    <scope>NUCLEOTIDE SEQUENCE</scope>
</reference>
<proteinExistence type="predicted"/>
<name>A0AAU8GF16_9CAUD</name>
<dbReference type="EMBL" id="PP856722">
    <property type="protein sequence ID" value="XCH40502.1"/>
    <property type="molecule type" value="Genomic_DNA"/>
</dbReference>